<evidence type="ECO:0008006" key="3">
    <source>
        <dbReference type="Google" id="ProtNLM"/>
    </source>
</evidence>
<dbReference type="Gene3D" id="3.30.2000.30">
    <property type="match status" value="1"/>
</dbReference>
<dbReference type="RefSeq" id="WP_094473989.1">
    <property type="nucleotide sequence ID" value="NZ_NOXT01000113.1"/>
</dbReference>
<dbReference type="OrthoDB" id="7450850at2"/>
<dbReference type="InterPro" id="IPR053745">
    <property type="entry name" value="Viral_Tail_Comp_sf"/>
</dbReference>
<comment type="caution">
    <text evidence="1">The sequence shown here is derived from an EMBL/GenBank/DDBJ whole genome shotgun (WGS) entry which is preliminary data.</text>
</comment>
<accession>A0A255YEK5</accession>
<evidence type="ECO:0000313" key="2">
    <source>
        <dbReference type="Proteomes" id="UP000216991"/>
    </source>
</evidence>
<keyword evidence="2" id="KW-1185">Reference proteome</keyword>
<proteinExistence type="predicted"/>
<dbReference type="Pfam" id="PF11367">
    <property type="entry name" value="Tail_completion_gp17"/>
    <property type="match status" value="1"/>
</dbReference>
<sequence>MSASLAVQQALVAALGGVPGVTGVYDGPALDAAAPYLVIGPDLMGDAGHKSGAAHEHRVAVTAWDERPGVARLKQLLGAVEAAVAGLSGEWAGHRIISARLLRQSLGNPQDGWRPGLIELRIVTEAI</sequence>
<organism evidence="1 2">
    <name type="scientific">Sandarakinorhabdus cyanobacteriorum</name>
    <dbReference type="NCBI Taxonomy" id="1981098"/>
    <lineage>
        <taxon>Bacteria</taxon>
        <taxon>Pseudomonadati</taxon>
        <taxon>Pseudomonadota</taxon>
        <taxon>Alphaproteobacteria</taxon>
        <taxon>Sphingomonadales</taxon>
        <taxon>Sphingosinicellaceae</taxon>
        <taxon>Sandarakinorhabdus</taxon>
    </lineage>
</organism>
<dbReference type="Proteomes" id="UP000216991">
    <property type="component" value="Unassembled WGS sequence"/>
</dbReference>
<dbReference type="EMBL" id="NOXT01000113">
    <property type="protein sequence ID" value="OYQ27676.1"/>
    <property type="molecule type" value="Genomic_DNA"/>
</dbReference>
<dbReference type="InterPro" id="IPR021508">
    <property type="entry name" value="Gp17-like"/>
</dbReference>
<evidence type="ECO:0000313" key="1">
    <source>
        <dbReference type="EMBL" id="OYQ27676.1"/>
    </source>
</evidence>
<reference evidence="1 2" key="1">
    <citation type="submission" date="2017-07" db="EMBL/GenBank/DDBJ databases">
        <title>Sandarakinorhabdus cyanobacteriorum sp. nov., a novel bacterium isolated from cyanobacterial aggregates in a eutrophic lake.</title>
        <authorList>
            <person name="Cai H."/>
        </authorList>
    </citation>
    <scope>NUCLEOTIDE SEQUENCE [LARGE SCALE GENOMIC DNA]</scope>
    <source>
        <strain evidence="1 2">TH057</strain>
    </source>
</reference>
<name>A0A255YEK5_9SPHN</name>
<dbReference type="AlphaFoldDB" id="A0A255YEK5"/>
<protein>
    <recommendedName>
        <fullName evidence="3">DUF3168 domain-containing protein</fullName>
    </recommendedName>
</protein>
<gene>
    <name evidence="1" type="ORF">CHU93_10450</name>
</gene>